<organism evidence="3 4">
    <name type="scientific">Roseiconus nitratireducens</name>
    <dbReference type="NCBI Taxonomy" id="2605748"/>
    <lineage>
        <taxon>Bacteria</taxon>
        <taxon>Pseudomonadati</taxon>
        <taxon>Planctomycetota</taxon>
        <taxon>Planctomycetia</taxon>
        <taxon>Pirellulales</taxon>
        <taxon>Pirellulaceae</taxon>
        <taxon>Roseiconus</taxon>
    </lineage>
</organism>
<evidence type="ECO:0000256" key="2">
    <source>
        <dbReference type="SAM" id="Phobius"/>
    </source>
</evidence>
<dbReference type="Proteomes" id="UP000324479">
    <property type="component" value="Unassembled WGS sequence"/>
</dbReference>
<keyword evidence="2" id="KW-0472">Membrane</keyword>
<gene>
    <name evidence="3" type="ORF">FYK55_20050</name>
</gene>
<keyword evidence="2" id="KW-0812">Transmembrane</keyword>
<keyword evidence="2" id="KW-1133">Transmembrane helix</keyword>
<feature type="compositionally biased region" description="Basic and acidic residues" evidence="1">
    <location>
        <begin position="1"/>
        <end position="14"/>
    </location>
</feature>
<dbReference type="EMBL" id="VWOX01000012">
    <property type="protein sequence ID" value="KAA5540687.1"/>
    <property type="molecule type" value="Genomic_DNA"/>
</dbReference>
<evidence type="ECO:0000256" key="1">
    <source>
        <dbReference type="SAM" id="MobiDB-lite"/>
    </source>
</evidence>
<protein>
    <submittedName>
        <fullName evidence="3">Uncharacterized protein</fullName>
    </submittedName>
</protein>
<reference evidence="3 4" key="1">
    <citation type="submission" date="2019-08" db="EMBL/GenBank/DDBJ databases">
        <authorList>
            <person name="Dhanesh K."/>
            <person name="Kumar G."/>
            <person name="Sasikala C."/>
            <person name="Venkata Ramana C."/>
        </authorList>
    </citation>
    <scope>NUCLEOTIDE SEQUENCE [LARGE SCALE GENOMIC DNA]</scope>
    <source>
        <strain evidence="3 4">JC645</strain>
    </source>
</reference>
<name>A0A5M6CZL4_9BACT</name>
<sequence>MSPDHDHDHDHDDSTSDPTAPGEPSAGVSAESRVADPTGRQPIERVTDEGPGCLPGCMAAAVLSGILAFIACAFGTWVLYQKRSELALRTVRGTYLPLIEQSRLPPDEKQPTAQLLAEFGDKLQNRQVEDWQAAGVMQRLTRLPILEWGQIRAVEAFVDTDPADFADDASQQFDRLRHGVERGQLTAIDFRHILSPVTRADDTSDGTILIEPLETSAVQEVVQLARQAADRGGVADNPKGDVTIDTLVRRQIEAGMEQGSF</sequence>
<evidence type="ECO:0000313" key="3">
    <source>
        <dbReference type="EMBL" id="KAA5540687.1"/>
    </source>
</evidence>
<feature type="region of interest" description="Disordered" evidence="1">
    <location>
        <begin position="1"/>
        <end position="50"/>
    </location>
</feature>
<keyword evidence="4" id="KW-1185">Reference proteome</keyword>
<feature type="transmembrane region" description="Helical" evidence="2">
    <location>
        <begin position="58"/>
        <end position="80"/>
    </location>
</feature>
<evidence type="ECO:0000313" key="4">
    <source>
        <dbReference type="Proteomes" id="UP000324479"/>
    </source>
</evidence>
<accession>A0A5M6CZL4</accession>
<dbReference type="RefSeq" id="WP_150078251.1">
    <property type="nucleotide sequence ID" value="NZ_VWOX01000012.1"/>
</dbReference>
<comment type="caution">
    <text evidence="3">The sequence shown here is derived from an EMBL/GenBank/DDBJ whole genome shotgun (WGS) entry which is preliminary data.</text>
</comment>
<proteinExistence type="predicted"/>
<dbReference type="AlphaFoldDB" id="A0A5M6CZL4"/>